<reference evidence="2" key="1">
    <citation type="submission" date="2021-01" db="EMBL/GenBank/DDBJ databases">
        <title>Caligus Genome Assembly.</title>
        <authorList>
            <person name="Gallardo-Escarate C."/>
        </authorList>
    </citation>
    <scope>NUCLEOTIDE SEQUENCE [LARGE SCALE GENOMIC DNA]</scope>
</reference>
<proteinExistence type="predicted"/>
<evidence type="ECO:0000313" key="1">
    <source>
        <dbReference type="EMBL" id="QQP56236.1"/>
    </source>
</evidence>
<organism evidence="1 2">
    <name type="scientific">Caligus rogercresseyi</name>
    <name type="common">Sea louse</name>
    <dbReference type="NCBI Taxonomy" id="217165"/>
    <lineage>
        <taxon>Eukaryota</taxon>
        <taxon>Metazoa</taxon>
        <taxon>Ecdysozoa</taxon>
        <taxon>Arthropoda</taxon>
        <taxon>Crustacea</taxon>
        <taxon>Multicrustacea</taxon>
        <taxon>Hexanauplia</taxon>
        <taxon>Copepoda</taxon>
        <taxon>Siphonostomatoida</taxon>
        <taxon>Caligidae</taxon>
        <taxon>Caligus</taxon>
    </lineage>
</organism>
<dbReference type="Proteomes" id="UP000595437">
    <property type="component" value="Chromosome 1"/>
</dbReference>
<gene>
    <name evidence="1" type="ORF">FKW44_000830</name>
</gene>
<dbReference type="AlphaFoldDB" id="A0A7T8KHZ2"/>
<protein>
    <submittedName>
        <fullName evidence="1">Uncharacterized protein</fullName>
    </submittedName>
</protein>
<name>A0A7T8KHZ2_CALRO</name>
<sequence>MCTAHKVQHGFASSAAVERMFSTAGDSSFPSMQAWPATGLRSWLHQGKYQLLDAVLRRGGVRERERERD</sequence>
<dbReference type="EMBL" id="CP045890">
    <property type="protein sequence ID" value="QQP56236.1"/>
    <property type="molecule type" value="Genomic_DNA"/>
</dbReference>
<accession>A0A7T8KHZ2</accession>
<keyword evidence="2" id="KW-1185">Reference proteome</keyword>
<evidence type="ECO:0000313" key="2">
    <source>
        <dbReference type="Proteomes" id="UP000595437"/>
    </source>
</evidence>